<accession>A0A1G7T1K7</accession>
<feature type="domain" description="DUF7982" evidence="3">
    <location>
        <begin position="18"/>
        <end position="282"/>
    </location>
</feature>
<protein>
    <recommendedName>
        <fullName evidence="3">DUF7982 domain-containing protein</fullName>
    </recommendedName>
</protein>
<evidence type="ECO:0000256" key="1">
    <source>
        <dbReference type="SAM" id="Coils"/>
    </source>
</evidence>
<keyword evidence="5" id="KW-1185">Reference proteome</keyword>
<dbReference type="InterPro" id="IPR058288">
    <property type="entry name" value="DUF7982"/>
</dbReference>
<dbReference type="Pfam" id="PF25939">
    <property type="entry name" value="DUF7982"/>
    <property type="match status" value="1"/>
</dbReference>
<reference evidence="5" key="1">
    <citation type="submission" date="2016-10" db="EMBL/GenBank/DDBJ databases">
        <authorList>
            <person name="Varghese N."/>
            <person name="Submissions S."/>
        </authorList>
    </citation>
    <scope>NUCLEOTIDE SEQUENCE [LARGE SCALE GENOMIC DNA]</scope>
    <source>
        <strain evidence="5">IBRC-M 10760</strain>
    </source>
</reference>
<name>A0A1G7T1K7_9EURY</name>
<gene>
    <name evidence="4" type="ORF">SAMN05216218_1225</name>
</gene>
<keyword evidence="1" id="KW-0175">Coiled coil</keyword>
<dbReference type="STRING" id="660518.SAMN05216218_1225"/>
<evidence type="ECO:0000313" key="5">
    <source>
        <dbReference type="Proteomes" id="UP000199076"/>
    </source>
</evidence>
<feature type="coiled-coil region" evidence="1">
    <location>
        <begin position="17"/>
        <end position="44"/>
    </location>
</feature>
<proteinExistence type="predicted"/>
<dbReference type="Proteomes" id="UP000199076">
    <property type="component" value="Unassembled WGS sequence"/>
</dbReference>
<sequence length="286" mass="30630">MSTDGVDRTETPAESQDEDLVAEVEVLREENRRLREEFARARRTQYRRTAITLAGIGVLAGIAGVLFADARTVLFALGGTGVFFGVLVYYLSPEQFISADVGRRVYEALARNEAGVAAELGLQDDHVYVPTGDAADDVRLFVPQRSEYELPDADALSDVFVVPDEPAGRGLALEPAGGPLAVEFGQAITNDIEDDPTATTTALADALVEQFELVTSADADTDPDAGRLTVGVTESVYGPVDRFDHPVASFLAVGLASALNTPVTTEVSTGDDRVDYLVTCQWDVDQ</sequence>
<dbReference type="AlphaFoldDB" id="A0A1G7T1K7"/>
<keyword evidence="2" id="KW-0472">Membrane</keyword>
<dbReference type="EMBL" id="FNBK01000022">
    <property type="protein sequence ID" value="SDG29217.1"/>
    <property type="molecule type" value="Genomic_DNA"/>
</dbReference>
<dbReference type="RefSeq" id="WP_245681234.1">
    <property type="nucleotide sequence ID" value="NZ_FNBK01000022.1"/>
</dbReference>
<feature type="transmembrane region" description="Helical" evidence="2">
    <location>
        <begin position="73"/>
        <end position="91"/>
    </location>
</feature>
<keyword evidence="2" id="KW-0812">Transmembrane</keyword>
<organism evidence="4 5">
    <name type="scientific">Halorientalis regularis</name>
    <dbReference type="NCBI Taxonomy" id="660518"/>
    <lineage>
        <taxon>Archaea</taxon>
        <taxon>Methanobacteriati</taxon>
        <taxon>Methanobacteriota</taxon>
        <taxon>Stenosarchaea group</taxon>
        <taxon>Halobacteria</taxon>
        <taxon>Halobacteriales</taxon>
        <taxon>Haloarculaceae</taxon>
        <taxon>Halorientalis</taxon>
    </lineage>
</organism>
<feature type="transmembrane region" description="Helical" evidence="2">
    <location>
        <begin position="50"/>
        <end position="67"/>
    </location>
</feature>
<evidence type="ECO:0000259" key="3">
    <source>
        <dbReference type="Pfam" id="PF25939"/>
    </source>
</evidence>
<evidence type="ECO:0000313" key="4">
    <source>
        <dbReference type="EMBL" id="SDG29217.1"/>
    </source>
</evidence>
<keyword evidence="2" id="KW-1133">Transmembrane helix</keyword>
<evidence type="ECO:0000256" key="2">
    <source>
        <dbReference type="SAM" id="Phobius"/>
    </source>
</evidence>